<proteinExistence type="predicted"/>
<organism evidence="1 2">
    <name type="scientific">Nannocystis radixulma</name>
    <dbReference type="NCBI Taxonomy" id="2995305"/>
    <lineage>
        <taxon>Bacteria</taxon>
        <taxon>Pseudomonadati</taxon>
        <taxon>Myxococcota</taxon>
        <taxon>Polyangia</taxon>
        <taxon>Nannocystales</taxon>
        <taxon>Nannocystaceae</taxon>
        <taxon>Nannocystis</taxon>
    </lineage>
</organism>
<dbReference type="Proteomes" id="UP001217838">
    <property type="component" value="Unassembled WGS sequence"/>
</dbReference>
<gene>
    <name evidence="1" type="ORF">POL58_11080</name>
</gene>
<dbReference type="Gene3D" id="2.60.120.380">
    <property type="match status" value="1"/>
</dbReference>
<protein>
    <submittedName>
        <fullName evidence="1">PPC domain-containing protein</fullName>
    </submittedName>
</protein>
<name>A0ABT5B5A8_9BACT</name>
<evidence type="ECO:0000313" key="2">
    <source>
        <dbReference type="Proteomes" id="UP001217838"/>
    </source>
</evidence>
<dbReference type="EMBL" id="JAQNDN010000004">
    <property type="protein sequence ID" value="MDC0668287.1"/>
    <property type="molecule type" value="Genomic_DNA"/>
</dbReference>
<dbReference type="RefSeq" id="WP_271997266.1">
    <property type="nucleotide sequence ID" value="NZ_JAQNDN010000004.1"/>
</dbReference>
<sequence>MHSASEVVAYGSRSSSRTRRECSRSAWWRRAAALAAPTLLFLVGRTASAAPPPANDAFANATVVPSVPFSDVERTVDATREAGEPIPSCVPANGHTVWYSFTPDADIVINANTQGSNYDTTLTVYTGSFASLTEIDCNDNTFDLQSSVTFLAMAGETYFFMVGSFGDVDGGNLKFAIQEGIEVSITVDSGIVDPVTRQATVSGTVRCTSSATVEIDGAIEQRAKQRSVFAEFDTEVLCVEGQEAAWSAVTDRGGFKSGRAVFAVQAVTGVNFAEVLDSITLKYSR</sequence>
<keyword evidence="2" id="KW-1185">Reference proteome</keyword>
<comment type="caution">
    <text evidence="1">The sequence shown here is derived from an EMBL/GenBank/DDBJ whole genome shotgun (WGS) entry which is preliminary data.</text>
</comment>
<reference evidence="1 2" key="1">
    <citation type="submission" date="2022-11" db="EMBL/GenBank/DDBJ databases">
        <title>Minimal conservation of predation-associated metabolite biosynthetic gene clusters underscores biosynthetic potential of Myxococcota including descriptions for ten novel species: Archangium lansinium sp. nov., Myxococcus landrumus sp. nov., Nannocystis bai.</title>
        <authorList>
            <person name="Ahearne A."/>
            <person name="Stevens C."/>
            <person name="Dowd S."/>
        </authorList>
    </citation>
    <scope>NUCLEOTIDE SEQUENCE [LARGE SCALE GENOMIC DNA]</scope>
    <source>
        <strain evidence="1 2">NCELM</strain>
    </source>
</reference>
<accession>A0ABT5B5A8</accession>
<evidence type="ECO:0000313" key="1">
    <source>
        <dbReference type="EMBL" id="MDC0668287.1"/>
    </source>
</evidence>